<dbReference type="EMBL" id="CP046172">
    <property type="protein sequence ID" value="QIS12778.1"/>
    <property type="molecule type" value="Genomic_DNA"/>
</dbReference>
<keyword evidence="2" id="KW-0472">Membrane</keyword>
<feature type="region of interest" description="Disordered" evidence="1">
    <location>
        <begin position="57"/>
        <end position="76"/>
    </location>
</feature>
<sequence length="201" mass="20621">MADNEKYWRTAGVGAIVAALIGAVGAIVVAVINHDQAKPPAPQTTVISPVVPASTVPGPPPVGPGPTTVPKPSGPAAGTTWVTCTVTVPDGSGIPLRASQDCPAAERFVSGLALSLNNLSYGLGVDGAQNVATLNGTTPTYDDCRNTRQYIGSRVEPRNYVRQTLCITGKGLVVAASILNGDSRFESGYVTLGLTIWQGPN</sequence>
<dbReference type="KEGG" id="nah:F5544_24615"/>
<evidence type="ECO:0000313" key="4">
    <source>
        <dbReference type="Proteomes" id="UP000503540"/>
    </source>
</evidence>
<dbReference type="RefSeq" id="WP_167475409.1">
    <property type="nucleotide sequence ID" value="NZ_CP046172.1"/>
</dbReference>
<keyword evidence="4" id="KW-1185">Reference proteome</keyword>
<dbReference type="Proteomes" id="UP000503540">
    <property type="component" value="Chromosome"/>
</dbReference>
<reference evidence="3 4" key="1">
    <citation type="journal article" date="2019" name="ACS Chem. Biol.">
        <title>Identification and Mobilization of a Cryptic Antibiotic Biosynthesis Gene Locus from a Human-Pathogenic Nocardia Isolate.</title>
        <authorList>
            <person name="Herisse M."/>
            <person name="Ishida K."/>
            <person name="Porter J.L."/>
            <person name="Howden B."/>
            <person name="Hertweck C."/>
            <person name="Stinear T.P."/>
            <person name="Pidot S.J."/>
        </authorList>
    </citation>
    <scope>NUCLEOTIDE SEQUENCE [LARGE SCALE GENOMIC DNA]</scope>
    <source>
        <strain evidence="3 4">AUSMDU00012717</strain>
    </source>
</reference>
<keyword evidence="2" id="KW-0812">Transmembrane</keyword>
<gene>
    <name evidence="3" type="ORF">F5544_24615</name>
</gene>
<evidence type="ECO:0000256" key="1">
    <source>
        <dbReference type="SAM" id="MobiDB-lite"/>
    </source>
</evidence>
<keyword evidence="2" id="KW-1133">Transmembrane helix</keyword>
<name>A0A6G9YHV6_9NOCA</name>
<accession>A0A6G9YHV6</accession>
<protein>
    <submittedName>
        <fullName evidence="3">Uncharacterized protein</fullName>
    </submittedName>
</protein>
<evidence type="ECO:0000256" key="2">
    <source>
        <dbReference type="SAM" id="Phobius"/>
    </source>
</evidence>
<dbReference type="AlphaFoldDB" id="A0A6G9YHV6"/>
<evidence type="ECO:0000313" key="3">
    <source>
        <dbReference type="EMBL" id="QIS12778.1"/>
    </source>
</evidence>
<feature type="transmembrane region" description="Helical" evidence="2">
    <location>
        <begin position="12"/>
        <end position="32"/>
    </location>
</feature>
<feature type="compositionally biased region" description="Pro residues" evidence="1">
    <location>
        <begin position="57"/>
        <end position="73"/>
    </location>
</feature>
<proteinExistence type="predicted"/>
<organism evidence="3 4">
    <name type="scientific">Nocardia arthritidis</name>
    <dbReference type="NCBI Taxonomy" id="228602"/>
    <lineage>
        <taxon>Bacteria</taxon>
        <taxon>Bacillati</taxon>
        <taxon>Actinomycetota</taxon>
        <taxon>Actinomycetes</taxon>
        <taxon>Mycobacteriales</taxon>
        <taxon>Nocardiaceae</taxon>
        <taxon>Nocardia</taxon>
    </lineage>
</organism>